<dbReference type="Pfam" id="PF20902">
    <property type="entry name" value="CXCL16"/>
    <property type="match status" value="1"/>
</dbReference>
<feature type="transmembrane region" description="Helical" evidence="14">
    <location>
        <begin position="186"/>
        <end position="208"/>
    </location>
</feature>
<dbReference type="GO" id="GO:0016020">
    <property type="term" value="C:membrane"/>
    <property type="evidence" value="ECO:0007669"/>
    <property type="project" value="UniProtKB-SubCell"/>
</dbReference>
<evidence type="ECO:0000259" key="16">
    <source>
        <dbReference type="Pfam" id="PF20902"/>
    </source>
</evidence>
<dbReference type="PANTHER" id="PTHR14385">
    <property type="entry name" value="CXC CHEMOKINE LIGAND"/>
    <property type="match status" value="1"/>
</dbReference>
<evidence type="ECO:0000256" key="10">
    <source>
        <dbReference type="ARBA" id="ARBA00023157"/>
    </source>
</evidence>
<dbReference type="GO" id="GO:0034341">
    <property type="term" value="P:response to type II interferon"/>
    <property type="evidence" value="ECO:0007669"/>
    <property type="project" value="InterPro"/>
</dbReference>
<dbReference type="STRING" id="9986.ENSOCUP00000016988"/>
<keyword evidence="4" id="KW-0145">Chemotaxis</keyword>
<evidence type="ECO:0000256" key="6">
    <source>
        <dbReference type="ARBA" id="ARBA00022692"/>
    </source>
</evidence>
<dbReference type="GeneTree" id="ENSGT00390000002148"/>
<keyword evidence="18" id="KW-1185">Reference proteome</keyword>
<keyword evidence="8 14" id="KW-1133">Transmembrane helix</keyword>
<comment type="similarity">
    <text evidence="2">Belongs to the intercrine alpha (chemokine CxC) family.</text>
</comment>
<keyword evidence="5" id="KW-0202">Cytokine</keyword>
<dbReference type="GO" id="GO:0030307">
    <property type="term" value="P:positive regulation of cell growth"/>
    <property type="evidence" value="ECO:0007669"/>
    <property type="project" value="InterPro"/>
</dbReference>
<dbReference type="Bgee" id="ENSOCUG00000027827">
    <property type="expression patterns" value="Expressed in kidney and 18 other cell types or tissues"/>
</dbReference>
<dbReference type="GO" id="GO:0005044">
    <property type="term" value="F:scavenger receptor activity"/>
    <property type="evidence" value="ECO:0007669"/>
    <property type="project" value="InterPro"/>
</dbReference>
<feature type="signal peptide" evidence="15">
    <location>
        <begin position="1"/>
        <end position="26"/>
    </location>
</feature>
<keyword evidence="7 15" id="KW-0732">Signal</keyword>
<feature type="domain" description="C-X-C motif chemokine 16" evidence="16">
    <location>
        <begin position="24"/>
        <end position="115"/>
    </location>
</feature>
<dbReference type="GO" id="GO:0030335">
    <property type="term" value="P:positive regulation of cell migration"/>
    <property type="evidence" value="ECO:0007669"/>
    <property type="project" value="InterPro"/>
</dbReference>
<protein>
    <recommendedName>
        <fullName evidence="3">C-X-C motif chemokine 16</fullName>
    </recommendedName>
    <alternativeName>
        <fullName evidence="12">Transmembrane chemokine CXCL16</fullName>
    </alternativeName>
</protein>
<organism evidence="17 18">
    <name type="scientific">Oryctolagus cuniculus</name>
    <name type="common">Rabbit</name>
    <dbReference type="NCBI Taxonomy" id="9986"/>
    <lineage>
        <taxon>Eukaryota</taxon>
        <taxon>Metazoa</taxon>
        <taxon>Chordata</taxon>
        <taxon>Craniata</taxon>
        <taxon>Vertebrata</taxon>
        <taxon>Euteleostomi</taxon>
        <taxon>Mammalia</taxon>
        <taxon>Eutheria</taxon>
        <taxon>Euarchontoglires</taxon>
        <taxon>Glires</taxon>
        <taxon>Lagomorpha</taxon>
        <taxon>Leporidae</taxon>
        <taxon>Oryctolagus</taxon>
    </lineage>
</organism>
<evidence type="ECO:0000256" key="7">
    <source>
        <dbReference type="ARBA" id="ARBA00022729"/>
    </source>
</evidence>
<evidence type="ECO:0000256" key="8">
    <source>
        <dbReference type="ARBA" id="ARBA00022989"/>
    </source>
</evidence>
<dbReference type="PANTHER" id="PTHR14385:SF0">
    <property type="entry name" value="C-X-C MOTIF CHEMOKINE 16"/>
    <property type="match status" value="1"/>
</dbReference>
<dbReference type="GO" id="GO:0005615">
    <property type="term" value="C:extracellular space"/>
    <property type="evidence" value="ECO:0007669"/>
    <property type="project" value="UniProtKB-KW"/>
</dbReference>
<evidence type="ECO:0000256" key="1">
    <source>
        <dbReference type="ARBA" id="ARBA00004479"/>
    </source>
</evidence>
<dbReference type="GO" id="GO:0008009">
    <property type="term" value="F:chemokine activity"/>
    <property type="evidence" value="ECO:0007669"/>
    <property type="project" value="InterPro"/>
</dbReference>
<dbReference type="FunCoup" id="G1TJ63">
    <property type="interactions" value="55"/>
</dbReference>
<evidence type="ECO:0000256" key="14">
    <source>
        <dbReference type="SAM" id="Phobius"/>
    </source>
</evidence>
<keyword evidence="10" id="KW-1015">Disulfide bond</keyword>
<dbReference type="GO" id="GO:0005041">
    <property type="term" value="F:low-density lipoprotein particle receptor activity"/>
    <property type="evidence" value="ECO:0007669"/>
    <property type="project" value="InterPro"/>
</dbReference>
<reference evidence="17" key="2">
    <citation type="submission" date="2025-08" db="UniProtKB">
        <authorList>
            <consortium name="Ensembl"/>
        </authorList>
    </citation>
    <scope>IDENTIFICATION</scope>
    <source>
        <strain evidence="17">Thorbecke</strain>
    </source>
</reference>
<feature type="compositionally biased region" description="Polar residues" evidence="13">
    <location>
        <begin position="150"/>
        <end position="161"/>
    </location>
</feature>
<feature type="region of interest" description="Disordered" evidence="13">
    <location>
        <begin position="126"/>
        <end position="170"/>
    </location>
</feature>
<reference evidence="17" key="3">
    <citation type="submission" date="2025-09" db="UniProtKB">
        <authorList>
            <consortium name="Ensembl"/>
        </authorList>
    </citation>
    <scope>IDENTIFICATION</scope>
    <source>
        <strain evidence="17">Thorbecke</strain>
    </source>
</reference>
<keyword evidence="9 14" id="KW-0472">Membrane</keyword>
<dbReference type="HOGENOM" id="CLU_049889_0_0_1"/>
<evidence type="ECO:0000256" key="2">
    <source>
        <dbReference type="ARBA" id="ARBA00010665"/>
    </source>
</evidence>
<dbReference type="InterPro" id="IPR026296">
    <property type="entry name" value="CXCL16"/>
</dbReference>
<dbReference type="eggNOG" id="ENOG502T0B7">
    <property type="taxonomic scope" value="Eukaryota"/>
</dbReference>
<keyword evidence="6 14" id="KW-0812">Transmembrane</keyword>
<dbReference type="InterPro" id="IPR048585">
    <property type="entry name" value="CXCL16_dom"/>
</dbReference>
<evidence type="ECO:0000256" key="5">
    <source>
        <dbReference type="ARBA" id="ARBA00022514"/>
    </source>
</evidence>
<feature type="chain" id="PRO_5023862429" description="C-X-C motif chemokine 16" evidence="15">
    <location>
        <begin position="27"/>
        <end position="227"/>
    </location>
</feature>
<evidence type="ECO:0000256" key="15">
    <source>
        <dbReference type="SAM" id="SignalP"/>
    </source>
</evidence>
<dbReference type="GO" id="GO:0010818">
    <property type="term" value="P:T cell chemotaxis"/>
    <property type="evidence" value="ECO:0007669"/>
    <property type="project" value="TreeGrafter"/>
</dbReference>
<keyword evidence="11" id="KW-0325">Glycoprotein</keyword>
<evidence type="ECO:0000256" key="11">
    <source>
        <dbReference type="ARBA" id="ARBA00023180"/>
    </source>
</evidence>
<dbReference type="Ensembl" id="ENSOCUT00000027615.2">
    <property type="protein sequence ID" value="ENSOCUP00000016988.2"/>
    <property type="gene ID" value="ENSOCUG00000027827.2"/>
</dbReference>
<dbReference type="GO" id="GO:0034612">
    <property type="term" value="P:response to tumor necrosis factor"/>
    <property type="evidence" value="ECO:0007669"/>
    <property type="project" value="InterPro"/>
</dbReference>
<evidence type="ECO:0000256" key="3">
    <source>
        <dbReference type="ARBA" id="ARBA00017995"/>
    </source>
</evidence>
<dbReference type="Proteomes" id="UP000001811">
    <property type="component" value="Chromosome 19"/>
</dbReference>
<dbReference type="AlphaFoldDB" id="G1TJ63"/>
<comment type="subcellular location">
    <subcellularLocation>
        <location evidence="1">Membrane</location>
        <topology evidence="1">Single-pass type I membrane protein</topology>
    </subcellularLocation>
</comment>
<evidence type="ECO:0000256" key="12">
    <source>
        <dbReference type="ARBA" id="ARBA00032815"/>
    </source>
</evidence>
<evidence type="ECO:0000256" key="13">
    <source>
        <dbReference type="SAM" id="MobiDB-lite"/>
    </source>
</evidence>
<sequence>TRRLEMSRRQVRLLLLLAALALSGDANEGSVTGSCHCDQIISSSSPPNPKLMEHFRKHLRAYHRCTAYIRFRLHSRSVCGGNHDPWVHELLRCFDRGECGRAHWESLAHRKPLPSRSTQIPKYTEEASAHLPSTAQTHLPPTLPPGAHANKTTTAPPSQSLEVGPEAGQNQKQLEEIVGPAAGTSAMVPVLTLLAITFLLTGVLMYVLCKRRRGRSPNPGLQRWHPI</sequence>
<dbReference type="InParanoid" id="G1TJ63"/>
<reference evidence="17 18" key="1">
    <citation type="journal article" date="2011" name="Nature">
        <title>A high-resolution map of human evolutionary constraint using 29 mammals.</title>
        <authorList>
            <person name="Lindblad-Toh K."/>
            <person name="Garber M."/>
            <person name="Zuk O."/>
            <person name="Lin M.F."/>
            <person name="Parker B.J."/>
            <person name="Washietl S."/>
            <person name="Kheradpour P."/>
            <person name="Ernst J."/>
            <person name="Jordan G."/>
            <person name="Mauceli E."/>
            <person name="Ward L.D."/>
            <person name="Lowe C.B."/>
            <person name="Holloway A.K."/>
            <person name="Clamp M."/>
            <person name="Gnerre S."/>
            <person name="Alfoldi J."/>
            <person name="Beal K."/>
            <person name="Chang J."/>
            <person name="Clawson H."/>
            <person name="Cuff J."/>
            <person name="Di Palma F."/>
            <person name="Fitzgerald S."/>
            <person name="Flicek P."/>
            <person name="Guttman M."/>
            <person name="Hubisz M.J."/>
            <person name="Jaffe D.B."/>
            <person name="Jungreis I."/>
            <person name="Kent W.J."/>
            <person name="Kostka D."/>
            <person name="Lara M."/>
            <person name="Martins A.L."/>
            <person name="Massingham T."/>
            <person name="Moltke I."/>
            <person name="Raney B.J."/>
            <person name="Rasmussen M.D."/>
            <person name="Robinson J."/>
            <person name="Stark A."/>
            <person name="Vilella A.J."/>
            <person name="Wen J."/>
            <person name="Xie X."/>
            <person name="Zody M.C."/>
            <person name="Baldwin J."/>
            <person name="Bloom T."/>
            <person name="Chin C.W."/>
            <person name="Heiman D."/>
            <person name="Nicol R."/>
            <person name="Nusbaum C."/>
            <person name="Young S."/>
            <person name="Wilkinson J."/>
            <person name="Worley K.C."/>
            <person name="Kovar C.L."/>
            <person name="Muzny D.M."/>
            <person name="Gibbs R.A."/>
            <person name="Cree A."/>
            <person name="Dihn H.H."/>
            <person name="Fowler G."/>
            <person name="Jhangiani S."/>
            <person name="Joshi V."/>
            <person name="Lee S."/>
            <person name="Lewis L.R."/>
            <person name="Nazareth L.V."/>
            <person name="Okwuonu G."/>
            <person name="Santibanez J."/>
            <person name="Warren W.C."/>
            <person name="Mardis E.R."/>
            <person name="Weinstock G.M."/>
            <person name="Wilson R.K."/>
            <person name="Delehaunty K."/>
            <person name="Dooling D."/>
            <person name="Fronik C."/>
            <person name="Fulton L."/>
            <person name="Fulton B."/>
            <person name="Graves T."/>
            <person name="Minx P."/>
            <person name="Sodergren E."/>
            <person name="Birney E."/>
            <person name="Margulies E.H."/>
            <person name="Herrero J."/>
            <person name="Green E.D."/>
            <person name="Haussler D."/>
            <person name="Siepel A."/>
            <person name="Goldman N."/>
            <person name="Pollard K.S."/>
            <person name="Pedersen J.S."/>
            <person name="Lander E.S."/>
            <person name="Kellis M."/>
        </authorList>
    </citation>
    <scope>NUCLEOTIDE SEQUENCE [LARGE SCALE GENOMIC DNA]</scope>
    <source>
        <strain evidence="17 18">Thorbecke inbred</strain>
    </source>
</reference>
<evidence type="ECO:0000313" key="18">
    <source>
        <dbReference type="Proteomes" id="UP000001811"/>
    </source>
</evidence>
<dbReference type="EMBL" id="AAGW02049612">
    <property type="status" value="NOT_ANNOTATED_CDS"/>
    <property type="molecule type" value="Genomic_DNA"/>
</dbReference>
<evidence type="ECO:0000256" key="9">
    <source>
        <dbReference type="ARBA" id="ARBA00023136"/>
    </source>
</evidence>
<evidence type="ECO:0000256" key="4">
    <source>
        <dbReference type="ARBA" id="ARBA00022500"/>
    </source>
</evidence>
<proteinExistence type="inferred from homology"/>
<name>G1TJ63_RABIT</name>
<accession>G1TJ63</accession>
<dbReference type="PaxDb" id="9986-ENSOCUP00000016988"/>
<evidence type="ECO:0000313" key="17">
    <source>
        <dbReference type="Ensembl" id="ENSOCUP00000016988.2"/>
    </source>
</evidence>
<dbReference type="GO" id="GO:0006898">
    <property type="term" value="P:receptor-mediated endocytosis"/>
    <property type="evidence" value="ECO:0007669"/>
    <property type="project" value="InterPro"/>
</dbReference>